<dbReference type="EMBL" id="CAJNOQ010005954">
    <property type="protein sequence ID" value="CAF1117648.1"/>
    <property type="molecule type" value="Genomic_DNA"/>
</dbReference>
<organism evidence="2 4">
    <name type="scientific">Didymodactylos carnosus</name>
    <dbReference type="NCBI Taxonomy" id="1234261"/>
    <lineage>
        <taxon>Eukaryota</taxon>
        <taxon>Metazoa</taxon>
        <taxon>Spiralia</taxon>
        <taxon>Gnathifera</taxon>
        <taxon>Rotifera</taxon>
        <taxon>Eurotatoria</taxon>
        <taxon>Bdelloidea</taxon>
        <taxon>Philodinida</taxon>
        <taxon>Philodinidae</taxon>
        <taxon>Didymodactylos</taxon>
    </lineage>
</organism>
<sequence length="379" mass="43755">TMAELHEAQKLLGKAINTDIKFDYDPEQENKMRTKTTTVVKSQSKEPTITSLLDIPFGGADDNLHYLKQSTNNYDSDDCEDLRSPPQQQHSKRTKKTNTKSKRQCTSSSKKSTSPNTSISTPSSMFLLDTQQLEYEKDDDSDYENKPPPRKQSNQTTPSSSSISILRTPKPLTGRKILSTNYDNYEDNEQPSQKELVCLLKQSLLSNTKIEDKYLKQILIGQERQENMIKMLFENQKKIQKALCKKKIYIPLEEPNVEQPVEEKKFQTVMIYKNPNDGHDVDLLTITGVRQKMNLYVTSLIDIVFTKQELLELDATKIKFNDGYKLIQEAVRNKFRLLDDIFKTEWCNLHETFLNKRRDIKKGLKKQQATVQTNPSTQA</sequence>
<dbReference type="OrthoDB" id="10014339at2759"/>
<reference evidence="2" key="1">
    <citation type="submission" date="2021-02" db="EMBL/GenBank/DDBJ databases">
        <authorList>
            <person name="Nowell W R."/>
        </authorList>
    </citation>
    <scope>NUCLEOTIDE SEQUENCE</scope>
</reference>
<dbReference type="AlphaFoldDB" id="A0A814QDK9"/>
<comment type="caution">
    <text evidence="2">The sequence shown here is derived from an EMBL/GenBank/DDBJ whole genome shotgun (WGS) entry which is preliminary data.</text>
</comment>
<evidence type="ECO:0000313" key="3">
    <source>
        <dbReference type="EMBL" id="CAF3881505.1"/>
    </source>
</evidence>
<feature type="non-terminal residue" evidence="2">
    <location>
        <position position="1"/>
    </location>
</feature>
<dbReference type="EMBL" id="CAJOBC010005955">
    <property type="protein sequence ID" value="CAF3881505.1"/>
    <property type="molecule type" value="Genomic_DNA"/>
</dbReference>
<dbReference type="Proteomes" id="UP000681722">
    <property type="component" value="Unassembled WGS sequence"/>
</dbReference>
<proteinExistence type="predicted"/>
<evidence type="ECO:0000313" key="4">
    <source>
        <dbReference type="Proteomes" id="UP000663829"/>
    </source>
</evidence>
<accession>A0A814QDK9</accession>
<evidence type="ECO:0000256" key="1">
    <source>
        <dbReference type="SAM" id="MobiDB-lite"/>
    </source>
</evidence>
<protein>
    <submittedName>
        <fullName evidence="2">Uncharacterized protein</fullName>
    </submittedName>
</protein>
<gene>
    <name evidence="2" type="ORF">GPM918_LOCUS19535</name>
    <name evidence="3" type="ORF">SRO942_LOCUS19534</name>
</gene>
<feature type="region of interest" description="Disordered" evidence="1">
    <location>
        <begin position="25"/>
        <end position="175"/>
    </location>
</feature>
<name>A0A814QDK9_9BILA</name>
<keyword evidence="4" id="KW-1185">Reference proteome</keyword>
<feature type="compositionally biased region" description="Basic residues" evidence="1">
    <location>
        <begin position="90"/>
        <end position="103"/>
    </location>
</feature>
<evidence type="ECO:0000313" key="2">
    <source>
        <dbReference type="EMBL" id="CAF1117648.1"/>
    </source>
</evidence>
<dbReference type="Proteomes" id="UP000663829">
    <property type="component" value="Unassembled WGS sequence"/>
</dbReference>
<feature type="compositionally biased region" description="Low complexity" evidence="1">
    <location>
        <begin position="104"/>
        <end position="124"/>
    </location>
</feature>